<evidence type="ECO:0000256" key="2">
    <source>
        <dbReference type="SAM" id="MobiDB-lite"/>
    </source>
</evidence>
<evidence type="ECO:0000259" key="3">
    <source>
        <dbReference type="Pfam" id="PF07859"/>
    </source>
</evidence>
<dbReference type="SUPFAM" id="SSF53474">
    <property type="entry name" value="alpha/beta-Hydrolases"/>
    <property type="match status" value="1"/>
</dbReference>
<organism evidence="4 5">
    <name type="scientific">Thielaviopsis punctulata</name>
    <dbReference type="NCBI Taxonomy" id="72032"/>
    <lineage>
        <taxon>Eukaryota</taxon>
        <taxon>Fungi</taxon>
        <taxon>Dikarya</taxon>
        <taxon>Ascomycota</taxon>
        <taxon>Pezizomycotina</taxon>
        <taxon>Sordariomycetes</taxon>
        <taxon>Hypocreomycetidae</taxon>
        <taxon>Microascales</taxon>
        <taxon>Ceratocystidaceae</taxon>
        <taxon>Thielaviopsis</taxon>
    </lineage>
</organism>
<dbReference type="OrthoDB" id="5570009at2759"/>
<name>A0A0F4ZJI0_9PEZI</name>
<feature type="domain" description="Alpha/beta hydrolase fold-3" evidence="3">
    <location>
        <begin position="220"/>
        <end position="369"/>
    </location>
</feature>
<feature type="region of interest" description="Disordered" evidence="2">
    <location>
        <begin position="673"/>
        <end position="703"/>
    </location>
</feature>
<dbReference type="Proteomes" id="UP000033483">
    <property type="component" value="Unassembled WGS sequence"/>
</dbReference>
<dbReference type="PROSITE" id="PS01174">
    <property type="entry name" value="LIPASE_GDXG_SER"/>
    <property type="match status" value="1"/>
</dbReference>
<evidence type="ECO:0000256" key="1">
    <source>
        <dbReference type="PROSITE-ProRule" id="PRU10038"/>
    </source>
</evidence>
<feature type="compositionally biased region" description="Basic and acidic residues" evidence="2">
    <location>
        <begin position="688"/>
        <end position="703"/>
    </location>
</feature>
<dbReference type="InterPro" id="IPR029058">
    <property type="entry name" value="AB_hydrolase_fold"/>
</dbReference>
<protein>
    <recommendedName>
        <fullName evidence="3">Alpha/beta hydrolase fold-3 domain-containing protein</fullName>
    </recommendedName>
</protein>
<dbReference type="PANTHER" id="PTHR23025">
    <property type="entry name" value="TRIACYLGLYCEROL LIPASE"/>
    <property type="match status" value="1"/>
</dbReference>
<feature type="compositionally biased region" description="Polar residues" evidence="2">
    <location>
        <begin position="673"/>
        <end position="685"/>
    </location>
</feature>
<keyword evidence="5" id="KW-1185">Reference proteome</keyword>
<dbReference type="GO" id="GO:0005829">
    <property type="term" value="C:cytosol"/>
    <property type="evidence" value="ECO:0007669"/>
    <property type="project" value="TreeGrafter"/>
</dbReference>
<feature type="active site" evidence="1">
    <location>
        <position position="297"/>
    </location>
</feature>
<dbReference type="InterPro" id="IPR013094">
    <property type="entry name" value="AB_hydrolase_3"/>
</dbReference>
<evidence type="ECO:0000313" key="4">
    <source>
        <dbReference type="EMBL" id="KKA30682.1"/>
    </source>
</evidence>
<reference evidence="4 5" key="1">
    <citation type="submission" date="2015-03" db="EMBL/GenBank/DDBJ databases">
        <authorList>
            <person name="Radwan O."/>
            <person name="Al-Naeli F.A."/>
            <person name="Rendon G.A."/>
            <person name="Fields C."/>
        </authorList>
    </citation>
    <scope>NUCLEOTIDE SEQUENCE [LARGE SCALE GENOMIC DNA]</scope>
    <source>
        <strain evidence="4">CR-DP1</strain>
    </source>
</reference>
<dbReference type="Pfam" id="PF07859">
    <property type="entry name" value="Abhydrolase_3"/>
    <property type="match status" value="2"/>
</dbReference>
<dbReference type="GO" id="GO:0004771">
    <property type="term" value="F:sterol ester esterase activity"/>
    <property type="evidence" value="ECO:0007669"/>
    <property type="project" value="TreeGrafter"/>
</dbReference>
<dbReference type="InterPro" id="IPR033140">
    <property type="entry name" value="Lipase_GDXG_put_SER_AS"/>
</dbReference>
<sequence length="745" mass="83763">MIDHVLGRPSARSRRIQVLAVLSFWMLYLKRGNKHGPPVARILSKFVTKRLTPWQIVTMTIMYLYAARNISSLVGLSSLDPLSNMYEANFFRATWVLTALDAGFWTAMKIKNQTLRNMASLLFTVFYLFAADMADEKVRRVRGNLTIDHMRASWNKGTTPYLRFFQNLVRPRLMNYKPRELRIPRPAESDYTEPVKAWLYFDGPLSALQKHTKVLMDIPGGGFVAMDPRCNDDKLMCWAGRTGLPVLALDYKKAPEFPYPYALNECFDVYTMLIHTNGRCIGLAGTETPKIVISGDSSGGNLAVGTTLMILERTVGHLALTGVNNDLPRPEGLLLFYPSLDMNIGSWMSDEEMALIRDRSMRGTNKTIVRRKSMQYNSLVGTPHHSDDEETSAEAVPRNSADKSRLYSLAKKGKKMAVAAKDDCSEAIEASKTSTSSSFHPRPLSTRLAMSSKISYFNDRVLTPEMMRAMVIMYIGPHNRPDFRSDYLLSPNIAPDSLLSHFPKTFFLTGERDPLVDDTVIFAGRLRQARRFLFDDVMDTENASRVADDGYREADILEVTLLPGVSHGFMQFPTLYPRAWDLLNRSADWIDQSFKGAAGIRRREARRRDILERRAAVRAAAATAESSDDEDLPLEMARVTPKVRPQLGSFDGGRGRSGSDTVVVSLYNSGSSLVRHQDEGGSTASVDDVQRLPSDKDGPMTWKDKIERLVAKKVPQLEKLNSEEDLLGRRMQGLTNGLIGQERKD</sequence>
<dbReference type="AlphaFoldDB" id="A0A0F4ZJI0"/>
<evidence type="ECO:0000313" key="5">
    <source>
        <dbReference type="Proteomes" id="UP000033483"/>
    </source>
</evidence>
<accession>A0A0F4ZJI0</accession>
<dbReference type="GO" id="GO:0004806">
    <property type="term" value="F:triacylglycerol lipase activity"/>
    <property type="evidence" value="ECO:0007669"/>
    <property type="project" value="TreeGrafter"/>
</dbReference>
<feature type="region of interest" description="Disordered" evidence="2">
    <location>
        <begin position="378"/>
        <end position="400"/>
    </location>
</feature>
<dbReference type="Gene3D" id="3.40.50.1820">
    <property type="entry name" value="alpha/beta hydrolase"/>
    <property type="match status" value="2"/>
</dbReference>
<dbReference type="PANTHER" id="PTHR23025:SF3">
    <property type="entry name" value="HORMONE-SENSITIVE LIPASE"/>
    <property type="match status" value="1"/>
</dbReference>
<dbReference type="EMBL" id="LAEV01000322">
    <property type="protein sequence ID" value="KKA30682.1"/>
    <property type="molecule type" value="Genomic_DNA"/>
</dbReference>
<comment type="caution">
    <text evidence="4">The sequence shown here is derived from an EMBL/GenBank/DDBJ whole genome shotgun (WGS) entry which is preliminary data.</text>
</comment>
<feature type="domain" description="Alpha/beta hydrolase fold-3" evidence="3">
    <location>
        <begin position="450"/>
        <end position="530"/>
    </location>
</feature>
<gene>
    <name evidence="4" type="ORF">TD95_003355</name>
</gene>
<proteinExistence type="predicted"/>
<dbReference type="GO" id="GO:0019433">
    <property type="term" value="P:triglyceride catabolic process"/>
    <property type="evidence" value="ECO:0007669"/>
    <property type="project" value="TreeGrafter"/>
</dbReference>